<dbReference type="PROSITE" id="PS50109">
    <property type="entry name" value="HIS_KIN"/>
    <property type="match status" value="1"/>
</dbReference>
<evidence type="ECO:0000256" key="4">
    <source>
        <dbReference type="ARBA" id="ARBA00022553"/>
    </source>
</evidence>
<keyword evidence="8" id="KW-1133">Transmembrane helix</keyword>
<evidence type="ECO:0000313" key="10">
    <source>
        <dbReference type="EMBL" id="MBC8536712.1"/>
    </source>
</evidence>
<dbReference type="Gene3D" id="1.10.287.130">
    <property type="match status" value="1"/>
</dbReference>
<dbReference type="Pfam" id="PF00512">
    <property type="entry name" value="HisKA"/>
    <property type="match status" value="1"/>
</dbReference>
<dbReference type="GO" id="GO:0004721">
    <property type="term" value="F:phosphoprotein phosphatase activity"/>
    <property type="evidence" value="ECO:0007669"/>
    <property type="project" value="TreeGrafter"/>
</dbReference>
<evidence type="ECO:0000256" key="2">
    <source>
        <dbReference type="ARBA" id="ARBA00004370"/>
    </source>
</evidence>
<dbReference type="SMART" id="SM00387">
    <property type="entry name" value="HATPase_c"/>
    <property type="match status" value="1"/>
</dbReference>
<dbReference type="Pfam" id="PF02518">
    <property type="entry name" value="HATPase_c"/>
    <property type="match status" value="1"/>
</dbReference>
<dbReference type="EMBL" id="JACRSP010000003">
    <property type="protein sequence ID" value="MBC8536712.1"/>
    <property type="molecule type" value="Genomic_DNA"/>
</dbReference>
<dbReference type="Proteomes" id="UP000620366">
    <property type="component" value="Unassembled WGS sequence"/>
</dbReference>
<dbReference type="PANTHER" id="PTHR45453:SF1">
    <property type="entry name" value="PHOSPHATE REGULON SENSOR PROTEIN PHOR"/>
    <property type="match status" value="1"/>
</dbReference>
<evidence type="ECO:0000256" key="8">
    <source>
        <dbReference type="SAM" id="Phobius"/>
    </source>
</evidence>
<proteinExistence type="predicted"/>
<organism evidence="10 11">
    <name type="scientific">Feifania hominis</name>
    <dbReference type="NCBI Taxonomy" id="2763660"/>
    <lineage>
        <taxon>Bacteria</taxon>
        <taxon>Bacillati</taxon>
        <taxon>Bacillota</taxon>
        <taxon>Clostridia</taxon>
        <taxon>Eubacteriales</taxon>
        <taxon>Feifaniaceae</taxon>
        <taxon>Feifania</taxon>
    </lineage>
</organism>
<keyword evidence="8" id="KW-0472">Membrane</keyword>
<keyword evidence="11" id="KW-1185">Reference proteome</keyword>
<evidence type="ECO:0000256" key="6">
    <source>
        <dbReference type="ARBA" id="ARBA00022777"/>
    </source>
</evidence>
<keyword evidence="7" id="KW-0902">Two-component regulatory system</keyword>
<keyword evidence="6 10" id="KW-0418">Kinase</keyword>
<evidence type="ECO:0000313" key="11">
    <source>
        <dbReference type="Proteomes" id="UP000620366"/>
    </source>
</evidence>
<dbReference type="InterPro" id="IPR003594">
    <property type="entry name" value="HATPase_dom"/>
</dbReference>
<feature type="transmembrane region" description="Helical" evidence="8">
    <location>
        <begin position="27"/>
        <end position="48"/>
    </location>
</feature>
<dbReference type="SUPFAM" id="SSF47384">
    <property type="entry name" value="Homodimeric domain of signal transducing histidine kinase"/>
    <property type="match status" value="1"/>
</dbReference>
<comment type="catalytic activity">
    <reaction evidence="1">
        <text>ATP + protein L-histidine = ADP + protein N-phospho-L-histidine.</text>
        <dbReference type="EC" id="2.7.13.3"/>
    </reaction>
</comment>
<dbReference type="GO" id="GO:0000155">
    <property type="term" value="F:phosphorelay sensor kinase activity"/>
    <property type="evidence" value="ECO:0007669"/>
    <property type="project" value="InterPro"/>
</dbReference>
<evidence type="ECO:0000256" key="3">
    <source>
        <dbReference type="ARBA" id="ARBA00012438"/>
    </source>
</evidence>
<dbReference type="SUPFAM" id="SSF55874">
    <property type="entry name" value="ATPase domain of HSP90 chaperone/DNA topoisomerase II/histidine kinase"/>
    <property type="match status" value="1"/>
</dbReference>
<comment type="caution">
    <text evidence="10">The sequence shown here is derived from an EMBL/GenBank/DDBJ whole genome shotgun (WGS) entry which is preliminary data.</text>
</comment>
<dbReference type="GO" id="GO:0005886">
    <property type="term" value="C:plasma membrane"/>
    <property type="evidence" value="ECO:0007669"/>
    <property type="project" value="TreeGrafter"/>
</dbReference>
<name>A0A926DF49_9FIRM</name>
<dbReference type="AlphaFoldDB" id="A0A926DF49"/>
<reference evidence="10" key="1">
    <citation type="submission" date="2020-08" db="EMBL/GenBank/DDBJ databases">
        <title>Genome public.</title>
        <authorList>
            <person name="Liu C."/>
            <person name="Sun Q."/>
        </authorList>
    </citation>
    <scope>NUCLEOTIDE SEQUENCE</scope>
    <source>
        <strain evidence="10">BX7</strain>
    </source>
</reference>
<evidence type="ECO:0000256" key="7">
    <source>
        <dbReference type="ARBA" id="ARBA00023012"/>
    </source>
</evidence>
<dbReference type="FunFam" id="3.30.565.10:FF:000006">
    <property type="entry name" value="Sensor histidine kinase WalK"/>
    <property type="match status" value="1"/>
</dbReference>
<protein>
    <recommendedName>
        <fullName evidence="3">histidine kinase</fullName>
        <ecNumber evidence="3">2.7.13.3</ecNumber>
    </recommendedName>
</protein>
<accession>A0A926DF49</accession>
<feature type="domain" description="Histidine kinase" evidence="9">
    <location>
        <begin position="113"/>
        <end position="329"/>
    </location>
</feature>
<dbReference type="InterPro" id="IPR036097">
    <property type="entry name" value="HisK_dim/P_sf"/>
</dbReference>
<dbReference type="InterPro" id="IPR050351">
    <property type="entry name" value="BphY/WalK/GraS-like"/>
</dbReference>
<dbReference type="Gene3D" id="3.30.565.10">
    <property type="entry name" value="Histidine kinase-like ATPase, C-terminal domain"/>
    <property type="match status" value="1"/>
</dbReference>
<dbReference type="SMART" id="SM00388">
    <property type="entry name" value="HisKA"/>
    <property type="match status" value="1"/>
</dbReference>
<evidence type="ECO:0000259" key="9">
    <source>
        <dbReference type="PROSITE" id="PS50109"/>
    </source>
</evidence>
<keyword evidence="8" id="KW-0812">Transmembrane</keyword>
<comment type="subcellular location">
    <subcellularLocation>
        <location evidence="2">Membrane</location>
    </subcellularLocation>
</comment>
<dbReference type="InterPro" id="IPR036890">
    <property type="entry name" value="HATPase_C_sf"/>
</dbReference>
<dbReference type="PANTHER" id="PTHR45453">
    <property type="entry name" value="PHOSPHATE REGULON SENSOR PROTEIN PHOR"/>
    <property type="match status" value="1"/>
</dbReference>
<evidence type="ECO:0000256" key="5">
    <source>
        <dbReference type="ARBA" id="ARBA00022679"/>
    </source>
</evidence>
<dbReference type="PRINTS" id="PR00344">
    <property type="entry name" value="BCTRLSENSOR"/>
</dbReference>
<dbReference type="EC" id="2.7.13.3" evidence="3"/>
<evidence type="ECO:0000256" key="1">
    <source>
        <dbReference type="ARBA" id="ARBA00000085"/>
    </source>
</evidence>
<dbReference type="CDD" id="cd00082">
    <property type="entry name" value="HisKA"/>
    <property type="match status" value="1"/>
</dbReference>
<dbReference type="GO" id="GO:0016036">
    <property type="term" value="P:cellular response to phosphate starvation"/>
    <property type="evidence" value="ECO:0007669"/>
    <property type="project" value="TreeGrafter"/>
</dbReference>
<dbReference type="InterPro" id="IPR003661">
    <property type="entry name" value="HisK_dim/P_dom"/>
</dbReference>
<sequence length="329" mass="36816">MAAQFCAGINWHSNDPLYRFLLFVRDYILLFVGIPAIGGWVLITWWYLSKPLRYLDEIVDASRKLASPSEEPIELSAALAATANEMNLVRERALRDARAARDAEQRKNDLIVYLAHDLKTPLTSVIGYLTLLRDETELSTGLRAKYTGIALAKAERLEELINEFFDITRFSLTHLTLERETVNLTRMLEQITYEFNPALAGRSLTWDNRLEPGVELVCDPEKLERVFDNLLRNAVGYSYEGTAIEVTLERRGAHAVVRVKNRGRTIAPEKLERIFEQFFRLDSSRGSATGGAGLGLAIAKEIVVLHGGTITAESADESVCFTVTLPGAV</sequence>
<gene>
    <name evidence="10" type="ORF">H8695_08445</name>
</gene>
<dbReference type="InterPro" id="IPR004358">
    <property type="entry name" value="Sig_transdc_His_kin-like_C"/>
</dbReference>
<keyword evidence="5" id="KW-0808">Transferase</keyword>
<dbReference type="InterPro" id="IPR005467">
    <property type="entry name" value="His_kinase_dom"/>
</dbReference>
<keyword evidence="4" id="KW-0597">Phosphoprotein</keyword>